<evidence type="ECO:0000313" key="1">
    <source>
        <dbReference type="EMBL" id="KAK7757576.1"/>
    </source>
</evidence>
<dbReference type="EMBL" id="JAKJXP020000002">
    <property type="protein sequence ID" value="KAK7757576.1"/>
    <property type="molecule type" value="Genomic_DNA"/>
</dbReference>
<sequence>MPHLHELSYARDATIAAIRDYYHFLTKMYLPTSAIIEPPPDGWPTITADSLRPLGKTDEVIALLRHLPYICEPSDDSDRMQGAPYCYFADYRSGRFDPALREGRGGDVRILAEGPDYEQVPAHVVGLTKSGRDNPTFLLDTQLGIVHWANGCPDGPRTHPSREQIVDEPEDYAPKSEVGWRSDAPAWSVADFFELLKDEFSALHFVPINSKSALDTYAYFSEEEAGLVPMLQSIYRDCGWPDLNAYKKERCLEAVRKPLEEHYLGYVDYL</sequence>
<comment type="caution">
    <text evidence="1">The sequence shown here is derived from an EMBL/GenBank/DDBJ whole genome shotgun (WGS) entry which is preliminary data.</text>
</comment>
<accession>A0AAN9V1N0</accession>
<reference evidence="1 2" key="1">
    <citation type="submission" date="2024-02" db="EMBL/GenBank/DDBJ databases">
        <title>De novo assembly and annotation of 12 fungi associated with fruit tree decline syndrome in Ontario, Canada.</title>
        <authorList>
            <person name="Sulman M."/>
            <person name="Ellouze W."/>
            <person name="Ilyukhin E."/>
        </authorList>
    </citation>
    <scope>NUCLEOTIDE SEQUENCE [LARGE SCALE GENOMIC DNA]</scope>
    <source>
        <strain evidence="1 2">M11/M66-122</strain>
    </source>
</reference>
<proteinExistence type="predicted"/>
<name>A0AAN9V1N0_9PEZI</name>
<dbReference type="Proteomes" id="UP001320420">
    <property type="component" value="Unassembled WGS sequence"/>
</dbReference>
<keyword evidence="2" id="KW-1185">Reference proteome</keyword>
<gene>
    <name evidence="1" type="ORF">SLS62_000591</name>
</gene>
<protein>
    <submittedName>
        <fullName evidence="1">Uncharacterized protein</fullName>
    </submittedName>
</protein>
<dbReference type="AlphaFoldDB" id="A0AAN9V1N0"/>
<organism evidence="1 2">
    <name type="scientific">Diatrype stigma</name>
    <dbReference type="NCBI Taxonomy" id="117547"/>
    <lineage>
        <taxon>Eukaryota</taxon>
        <taxon>Fungi</taxon>
        <taxon>Dikarya</taxon>
        <taxon>Ascomycota</taxon>
        <taxon>Pezizomycotina</taxon>
        <taxon>Sordariomycetes</taxon>
        <taxon>Xylariomycetidae</taxon>
        <taxon>Xylariales</taxon>
        <taxon>Diatrypaceae</taxon>
        <taxon>Diatrype</taxon>
    </lineage>
</organism>
<evidence type="ECO:0000313" key="2">
    <source>
        <dbReference type="Proteomes" id="UP001320420"/>
    </source>
</evidence>